<proteinExistence type="predicted"/>
<evidence type="ECO:0000313" key="2">
    <source>
        <dbReference type="Proteomes" id="UP000762676"/>
    </source>
</evidence>
<evidence type="ECO:0000313" key="1">
    <source>
        <dbReference type="EMBL" id="GFR75581.1"/>
    </source>
</evidence>
<sequence>MEPICSLGHCVELIELRNRYEKNLIPEATSIRGGVSSPPIGFLEPISGYPEGNKARTSADFSPSLNLSPSQFFENLDPLSLHKKRYQILVRTKKFLRQKVIGFFLEKGI</sequence>
<name>A0AAV4FRV0_9GAST</name>
<accession>A0AAV4FRV0</accession>
<keyword evidence="2" id="KW-1185">Reference proteome</keyword>
<dbReference type="Proteomes" id="UP000762676">
    <property type="component" value="Unassembled WGS sequence"/>
</dbReference>
<comment type="caution">
    <text evidence="1">The sequence shown here is derived from an EMBL/GenBank/DDBJ whole genome shotgun (WGS) entry which is preliminary data.</text>
</comment>
<gene>
    <name evidence="1" type="ORF">ElyMa_005779900</name>
</gene>
<reference evidence="1 2" key="1">
    <citation type="journal article" date="2021" name="Elife">
        <title>Chloroplast acquisition without the gene transfer in kleptoplastic sea slugs, Plakobranchus ocellatus.</title>
        <authorList>
            <person name="Maeda T."/>
            <person name="Takahashi S."/>
            <person name="Yoshida T."/>
            <person name="Shimamura S."/>
            <person name="Takaki Y."/>
            <person name="Nagai Y."/>
            <person name="Toyoda A."/>
            <person name="Suzuki Y."/>
            <person name="Arimoto A."/>
            <person name="Ishii H."/>
            <person name="Satoh N."/>
            <person name="Nishiyama T."/>
            <person name="Hasebe M."/>
            <person name="Maruyama T."/>
            <person name="Minagawa J."/>
            <person name="Obokata J."/>
            <person name="Shigenobu S."/>
        </authorList>
    </citation>
    <scope>NUCLEOTIDE SEQUENCE [LARGE SCALE GENOMIC DNA]</scope>
</reference>
<protein>
    <submittedName>
        <fullName evidence="1">Uncharacterized protein</fullName>
    </submittedName>
</protein>
<dbReference type="AlphaFoldDB" id="A0AAV4FRV0"/>
<organism evidence="1 2">
    <name type="scientific">Elysia marginata</name>
    <dbReference type="NCBI Taxonomy" id="1093978"/>
    <lineage>
        <taxon>Eukaryota</taxon>
        <taxon>Metazoa</taxon>
        <taxon>Spiralia</taxon>
        <taxon>Lophotrochozoa</taxon>
        <taxon>Mollusca</taxon>
        <taxon>Gastropoda</taxon>
        <taxon>Heterobranchia</taxon>
        <taxon>Euthyneura</taxon>
        <taxon>Panpulmonata</taxon>
        <taxon>Sacoglossa</taxon>
        <taxon>Placobranchoidea</taxon>
        <taxon>Plakobranchidae</taxon>
        <taxon>Elysia</taxon>
    </lineage>
</organism>
<dbReference type="EMBL" id="BMAT01011596">
    <property type="protein sequence ID" value="GFR75581.1"/>
    <property type="molecule type" value="Genomic_DNA"/>
</dbReference>